<dbReference type="AlphaFoldDB" id="A0AAN7V2N0"/>
<evidence type="ECO:0000313" key="2">
    <source>
        <dbReference type="Proteomes" id="UP001305414"/>
    </source>
</evidence>
<proteinExistence type="predicted"/>
<comment type="caution">
    <text evidence="1">The sequence shown here is derived from an EMBL/GenBank/DDBJ whole genome shotgun (WGS) entry which is preliminary data.</text>
</comment>
<name>A0AAN7V2N0_9PEZI</name>
<organism evidence="1 2">
    <name type="scientific">Xylaria bambusicola</name>
    <dbReference type="NCBI Taxonomy" id="326684"/>
    <lineage>
        <taxon>Eukaryota</taxon>
        <taxon>Fungi</taxon>
        <taxon>Dikarya</taxon>
        <taxon>Ascomycota</taxon>
        <taxon>Pezizomycotina</taxon>
        <taxon>Sordariomycetes</taxon>
        <taxon>Xylariomycetidae</taxon>
        <taxon>Xylariales</taxon>
        <taxon>Xylariaceae</taxon>
        <taxon>Xylaria</taxon>
    </lineage>
</organism>
<evidence type="ECO:0000313" key="1">
    <source>
        <dbReference type="EMBL" id="KAK5637561.1"/>
    </source>
</evidence>
<dbReference type="Proteomes" id="UP001305414">
    <property type="component" value="Unassembled WGS sequence"/>
</dbReference>
<sequence>MSTPIGWPLTKWLLDDDASVIWGVFDDSWGQEEPLSICKWFCATDSHPQLAFLDAAQERLDAFVLRLGGDWSDRTEPFTLVQTNIPCVCDHGG</sequence>
<dbReference type="EMBL" id="JAWHQM010000138">
    <property type="protein sequence ID" value="KAK5637561.1"/>
    <property type="molecule type" value="Genomic_DNA"/>
</dbReference>
<gene>
    <name evidence="1" type="ORF">RRF57_013276</name>
</gene>
<protein>
    <submittedName>
        <fullName evidence="1">Uncharacterized protein</fullName>
    </submittedName>
</protein>
<accession>A0AAN7V2N0</accession>
<keyword evidence="2" id="KW-1185">Reference proteome</keyword>
<reference evidence="1 2" key="1">
    <citation type="submission" date="2023-10" db="EMBL/GenBank/DDBJ databases">
        <title>Draft genome sequence of Xylaria bambusicola isolate GMP-LS, the root and basal stem rot pathogen of sugarcane in Indonesia.</title>
        <authorList>
            <person name="Selvaraj P."/>
            <person name="Muralishankar V."/>
            <person name="Muruganantham S."/>
            <person name="Sp S."/>
            <person name="Haryani S."/>
            <person name="Lau K.J.X."/>
            <person name="Naqvi N.I."/>
        </authorList>
    </citation>
    <scope>NUCLEOTIDE SEQUENCE [LARGE SCALE GENOMIC DNA]</scope>
    <source>
        <strain evidence="1">GMP-LS</strain>
    </source>
</reference>